<evidence type="ECO:0000256" key="4">
    <source>
        <dbReference type="HAMAP-Rule" id="MF_00528"/>
    </source>
</evidence>
<dbReference type="GO" id="GO:0009117">
    <property type="term" value="P:nucleotide metabolic process"/>
    <property type="evidence" value="ECO:0007669"/>
    <property type="project" value="UniProtKB-KW"/>
</dbReference>
<dbReference type="STRING" id="314256.OG2516_11291"/>
<sequence length="199" mass="21988">MSDRLILASGSEIRATLLRNAGLEIDVQPARVDEASLRDSLLAEGTRPRDIADALAELKAAKVSAREPGRLVIGADQVLDHRGTLFSKPESPGEAEDQLRTLSNDRHQLHSAAVICEDGRPVWRHVGTVRLMMRPLSDAYIEDYVARNWTSVRHAVGAYKLEEEGARLFTRIDGDNFNVLGLPLLELLSYLILRGTLPS</sequence>
<dbReference type="AlphaFoldDB" id="Q2CJU5"/>
<evidence type="ECO:0000256" key="1">
    <source>
        <dbReference type="ARBA" id="ARBA00001968"/>
    </source>
</evidence>
<dbReference type="PIRSF" id="PIRSF006305">
    <property type="entry name" value="Maf"/>
    <property type="match status" value="1"/>
</dbReference>
<keyword evidence="6" id="KW-1185">Reference proteome</keyword>
<reference evidence="5 6" key="1">
    <citation type="journal article" date="2010" name="J. Bacteriol.">
        <title>Genome sequences of Oceanicola granulosus HTCC2516(T) and Oceanicola batsensis HTCC2597(TDelta).</title>
        <authorList>
            <person name="Thrash J.C."/>
            <person name="Cho J.C."/>
            <person name="Vergin K.L."/>
            <person name="Giovannoni S.J."/>
        </authorList>
    </citation>
    <scope>NUCLEOTIDE SEQUENCE [LARGE SCALE GENOMIC DNA]</scope>
    <source>
        <strain evidence="6">ATCC BAA-861 / DSM 15982 / KCTC 12143 / HTCC2516</strain>
    </source>
</reference>
<dbReference type="EMBL" id="AAOT01000001">
    <property type="protein sequence ID" value="EAR53044.1"/>
    <property type="molecule type" value="Genomic_DNA"/>
</dbReference>
<evidence type="ECO:0000256" key="2">
    <source>
        <dbReference type="ARBA" id="ARBA00022801"/>
    </source>
</evidence>
<organism evidence="5 6">
    <name type="scientific">Oceanicola granulosus (strain ATCC BAA-861 / DSM 15982 / KCTC 12143 / HTCC2516)</name>
    <dbReference type="NCBI Taxonomy" id="314256"/>
    <lineage>
        <taxon>Bacteria</taxon>
        <taxon>Pseudomonadati</taxon>
        <taxon>Pseudomonadota</taxon>
        <taxon>Alphaproteobacteria</taxon>
        <taxon>Rhodobacterales</taxon>
        <taxon>Roseobacteraceae</taxon>
        <taxon>Oceanicola</taxon>
    </lineage>
</organism>
<name>Q2CJU5_OCEGH</name>
<dbReference type="eggNOG" id="COG0424">
    <property type="taxonomic scope" value="Bacteria"/>
</dbReference>
<dbReference type="Pfam" id="PF02545">
    <property type="entry name" value="Maf"/>
    <property type="match status" value="1"/>
</dbReference>
<comment type="catalytic activity">
    <reaction evidence="4">
        <text>a 2'-deoxyribonucleoside 5'-triphosphate + H2O = a 2'-deoxyribonucleoside 5'-phosphate + diphosphate + H(+)</text>
        <dbReference type="Rhea" id="RHEA:44644"/>
        <dbReference type="ChEBI" id="CHEBI:15377"/>
        <dbReference type="ChEBI" id="CHEBI:15378"/>
        <dbReference type="ChEBI" id="CHEBI:33019"/>
        <dbReference type="ChEBI" id="CHEBI:61560"/>
        <dbReference type="ChEBI" id="CHEBI:65317"/>
        <dbReference type="EC" id="3.6.1.9"/>
    </reaction>
</comment>
<comment type="function">
    <text evidence="4">Nucleoside triphosphate pyrophosphatase. May have a dual role in cell division arrest and in preventing the incorporation of modified nucleotides into cellular nucleic acids.</text>
</comment>
<dbReference type="Proteomes" id="UP000003635">
    <property type="component" value="Unassembled WGS sequence"/>
</dbReference>
<proteinExistence type="inferred from homology"/>
<dbReference type="EC" id="3.6.1.9" evidence="4"/>
<keyword evidence="2 4" id="KW-0378">Hydrolase</keyword>
<dbReference type="InterPro" id="IPR003697">
    <property type="entry name" value="Maf-like"/>
</dbReference>
<comment type="caution">
    <text evidence="5">The sequence shown here is derived from an EMBL/GenBank/DDBJ whole genome shotgun (WGS) entry which is preliminary data.</text>
</comment>
<feature type="active site" description="Proton acceptor" evidence="4">
    <location>
        <position position="76"/>
    </location>
</feature>
<dbReference type="InterPro" id="IPR029001">
    <property type="entry name" value="ITPase-like_fam"/>
</dbReference>
<dbReference type="SUPFAM" id="SSF52972">
    <property type="entry name" value="ITPase-like"/>
    <property type="match status" value="1"/>
</dbReference>
<comment type="cofactor">
    <cofactor evidence="1 4">
        <name>a divalent metal cation</name>
        <dbReference type="ChEBI" id="CHEBI:60240"/>
    </cofactor>
</comment>
<comment type="catalytic activity">
    <reaction evidence="4">
        <text>a ribonucleoside 5'-triphosphate + H2O = a ribonucleoside 5'-phosphate + diphosphate + H(+)</text>
        <dbReference type="Rhea" id="RHEA:23996"/>
        <dbReference type="ChEBI" id="CHEBI:15377"/>
        <dbReference type="ChEBI" id="CHEBI:15378"/>
        <dbReference type="ChEBI" id="CHEBI:33019"/>
        <dbReference type="ChEBI" id="CHEBI:58043"/>
        <dbReference type="ChEBI" id="CHEBI:61557"/>
        <dbReference type="EC" id="3.6.1.9"/>
    </reaction>
</comment>
<dbReference type="OrthoDB" id="9813962at2"/>
<dbReference type="HOGENOM" id="CLU_040416_1_1_5"/>
<dbReference type="GO" id="GO:0047429">
    <property type="term" value="F:nucleoside triphosphate diphosphatase activity"/>
    <property type="evidence" value="ECO:0007669"/>
    <property type="project" value="UniProtKB-EC"/>
</dbReference>
<dbReference type="Gene3D" id="3.90.950.10">
    <property type="match status" value="1"/>
</dbReference>
<comment type="similarity">
    <text evidence="4">Belongs to the Maf family.</text>
</comment>
<comment type="subcellular location">
    <subcellularLocation>
        <location evidence="4">Cytoplasm</location>
    </subcellularLocation>
</comment>
<comment type="caution">
    <text evidence="4">Lacks conserved residue(s) required for the propagation of feature annotation.</text>
</comment>
<evidence type="ECO:0000256" key="3">
    <source>
        <dbReference type="ARBA" id="ARBA00023080"/>
    </source>
</evidence>
<dbReference type="HAMAP" id="MF_00528">
    <property type="entry name" value="Maf"/>
    <property type="match status" value="1"/>
</dbReference>
<dbReference type="PANTHER" id="PTHR43213">
    <property type="entry name" value="BIFUNCTIONAL DTTP/UTP PYROPHOSPHATASE/METHYLTRANSFERASE PROTEIN-RELATED"/>
    <property type="match status" value="1"/>
</dbReference>
<keyword evidence="3 4" id="KW-0546">Nucleotide metabolism</keyword>
<dbReference type="GO" id="GO:0005737">
    <property type="term" value="C:cytoplasm"/>
    <property type="evidence" value="ECO:0007669"/>
    <property type="project" value="UniProtKB-SubCell"/>
</dbReference>
<accession>Q2CJU5</accession>
<evidence type="ECO:0000313" key="6">
    <source>
        <dbReference type="Proteomes" id="UP000003635"/>
    </source>
</evidence>
<gene>
    <name evidence="5" type="ORF">OG2516_11291</name>
</gene>
<keyword evidence="4" id="KW-0963">Cytoplasm</keyword>
<evidence type="ECO:0000313" key="5">
    <source>
        <dbReference type="EMBL" id="EAR53044.1"/>
    </source>
</evidence>
<protein>
    <recommendedName>
        <fullName evidence="4">Nucleoside triphosphate pyrophosphatase</fullName>
        <ecNumber evidence="4">3.6.1.9</ecNumber>
    </recommendedName>
    <alternativeName>
        <fullName evidence="4">Nucleotide pyrophosphatase</fullName>
        <shortName evidence="4">Nucleotide PPase</shortName>
    </alternativeName>
</protein>
<dbReference type="PANTHER" id="PTHR43213:SF5">
    <property type="entry name" value="BIFUNCTIONAL DTTP_UTP PYROPHOSPHATASE_METHYLTRANSFERASE PROTEIN-RELATED"/>
    <property type="match status" value="1"/>
</dbReference>
<dbReference type="RefSeq" id="WP_007255778.1">
    <property type="nucleotide sequence ID" value="NZ_CH724107.1"/>
</dbReference>